<evidence type="ECO:0000256" key="12">
    <source>
        <dbReference type="SAM" id="Phobius"/>
    </source>
</evidence>
<reference evidence="14 15" key="1">
    <citation type="submission" date="2014-03" db="EMBL/GenBank/DDBJ databases">
        <title>Draft Genome of Photorhabdus luminescens BA1, an Egyptian Isolate.</title>
        <authorList>
            <person name="Ghazal S."/>
            <person name="Hurst S.G.IV."/>
            <person name="Morris K."/>
            <person name="Thomas K."/>
            <person name="Tisa L.S."/>
        </authorList>
    </citation>
    <scope>NUCLEOTIDE SEQUENCE [LARGE SCALE GENOMIC DNA]</scope>
    <source>
        <strain evidence="14 15">BA1</strain>
    </source>
</reference>
<keyword evidence="6 12" id="KW-0812">Transmembrane</keyword>
<dbReference type="GO" id="GO:0016020">
    <property type="term" value="C:membrane"/>
    <property type="evidence" value="ECO:0007669"/>
    <property type="project" value="UniProtKB-SubCell"/>
</dbReference>
<comment type="function">
    <text evidence="1">This colicin is a channel-forming colicin. This class of transmembrane toxins depolarize the cytoplasmic membrane, leading to dissipation of cellular energy.</text>
</comment>
<dbReference type="RefSeq" id="WP_051560824.1">
    <property type="nucleotide sequence ID" value="NZ_CAWLTM010000057.1"/>
</dbReference>
<evidence type="ECO:0000256" key="10">
    <source>
        <dbReference type="ARBA" id="ARBA00023136"/>
    </source>
</evidence>
<feature type="domain" description="Channel forming colicins" evidence="13">
    <location>
        <begin position="413"/>
        <end position="424"/>
    </location>
</feature>
<evidence type="ECO:0000256" key="1">
    <source>
        <dbReference type="ARBA" id="ARBA00002178"/>
    </source>
</evidence>
<evidence type="ECO:0000256" key="9">
    <source>
        <dbReference type="ARBA" id="ARBA00023048"/>
    </source>
</evidence>
<dbReference type="GO" id="GO:0031640">
    <property type="term" value="P:killing of cells of another organism"/>
    <property type="evidence" value="ECO:0007669"/>
    <property type="project" value="UniProtKB-KW"/>
</dbReference>
<evidence type="ECO:0000256" key="11">
    <source>
        <dbReference type="SAM" id="MobiDB-lite"/>
    </source>
</evidence>
<evidence type="ECO:0000256" key="7">
    <source>
        <dbReference type="ARBA" id="ARBA00022989"/>
    </source>
</evidence>
<comment type="caution">
    <text evidence="14">The sequence shown here is derived from an EMBL/GenBank/DDBJ whole genome shotgun (WGS) entry which is preliminary data.</text>
</comment>
<evidence type="ECO:0000313" key="15">
    <source>
        <dbReference type="Proteomes" id="UP000023464"/>
    </source>
</evidence>
<evidence type="ECO:0000256" key="6">
    <source>
        <dbReference type="ARBA" id="ARBA00022692"/>
    </source>
</evidence>
<evidence type="ECO:0000256" key="2">
    <source>
        <dbReference type="ARBA" id="ARBA00003197"/>
    </source>
</evidence>
<dbReference type="GO" id="GO:0050829">
    <property type="term" value="P:defense response to Gram-negative bacterium"/>
    <property type="evidence" value="ECO:0007669"/>
    <property type="project" value="InterPro"/>
</dbReference>
<proteinExistence type="inferred from homology"/>
<evidence type="ECO:0000256" key="4">
    <source>
        <dbReference type="ARBA" id="ARBA00007595"/>
    </source>
</evidence>
<dbReference type="PATRIC" id="fig|1393736.3.peg.3478"/>
<keyword evidence="7 12" id="KW-1133">Transmembrane helix</keyword>
<evidence type="ECO:0000313" key="14">
    <source>
        <dbReference type="EMBL" id="EYU14102.1"/>
    </source>
</evidence>
<feature type="compositionally biased region" description="Low complexity" evidence="11">
    <location>
        <begin position="32"/>
        <end position="48"/>
    </location>
</feature>
<keyword evidence="15" id="KW-1185">Reference proteome</keyword>
<evidence type="ECO:0000256" key="5">
    <source>
        <dbReference type="ARBA" id="ARBA00022529"/>
    </source>
</evidence>
<organism evidence="14 15">
    <name type="scientific">Photorhabdus aegyptia</name>
    <dbReference type="NCBI Taxonomy" id="2805098"/>
    <lineage>
        <taxon>Bacteria</taxon>
        <taxon>Pseudomonadati</taxon>
        <taxon>Pseudomonadota</taxon>
        <taxon>Gammaproteobacteria</taxon>
        <taxon>Enterobacterales</taxon>
        <taxon>Morganellaceae</taxon>
        <taxon>Photorhabdus</taxon>
    </lineage>
</organism>
<keyword evidence="14" id="KW-0378">Hydrolase</keyword>
<feature type="transmembrane region" description="Helical" evidence="12">
    <location>
        <begin position="425"/>
        <end position="447"/>
    </location>
</feature>
<dbReference type="EMBL" id="JFGV01000058">
    <property type="protein sequence ID" value="EYU14102.1"/>
    <property type="molecule type" value="Genomic_DNA"/>
</dbReference>
<dbReference type="InterPro" id="IPR038283">
    <property type="entry name" value="Channel_colicin_C_sf"/>
</dbReference>
<dbReference type="SUPFAM" id="SSF56837">
    <property type="entry name" value="Colicin"/>
    <property type="match status" value="1"/>
</dbReference>
<evidence type="ECO:0000256" key="8">
    <source>
        <dbReference type="ARBA" id="ARBA00023022"/>
    </source>
</evidence>
<feature type="transmembrane region" description="Helical" evidence="12">
    <location>
        <begin position="453"/>
        <end position="473"/>
    </location>
</feature>
<dbReference type="GO" id="GO:0016787">
    <property type="term" value="F:hydrolase activity"/>
    <property type="evidence" value="ECO:0007669"/>
    <property type="project" value="UniProtKB-KW"/>
</dbReference>
<accession>A0A022PD65</accession>
<dbReference type="PRINTS" id="PR00280">
    <property type="entry name" value="CHANLCOLICIN"/>
</dbReference>
<dbReference type="AlphaFoldDB" id="A0A022PD65"/>
<sequence length="490" mass="55568">MAKNNSVDSNDSLGDSLTVTSEKGGKGDYGWSSSRNGNNDKSSSNSGGLLKRDPNSAITFHEVSIDTGEIIEFTAIGLTMIDPSSNKPVIDLTLESKQNANSENNKQRGKKQKERTKEFNIPVVRQHPFSLYDKGIKFTPNNKTSFQHYNYKYDVELDENGKVKNIKETLTDNYFKGTDKLRFFARKEEGRKEFIKNKVELTYSLRFENVRNYKIGLKEYTYEVEINNLGIITELKKSFKKAKPPYFTRKNHQDNWYKENKLTTEDERDKTVKKIVNTTFNSHPNNKKKVAEKEKSILLDTSAIITDASAKISKHLGDKYNDIANELKNDIKNFQGKRIRSFDEAMKTMNKVISNPNAKLNKADRNAVANAIRYIDAKTLSDNLQRLGKSFALLDKVIKVEKIRDKIVEGFETGNWKPLMLEIEAMVLSGFASGILLGILTSIAMIITAKIAIPATILKVVFIIITAILTSYIDDKFADKLNNYLIPSVH</sequence>
<keyword evidence="10 12" id="KW-0472">Membrane</keyword>
<dbReference type="Gene3D" id="1.10.490.30">
    <property type="entry name" value="Colicin"/>
    <property type="match status" value="1"/>
</dbReference>
<comment type="function">
    <text evidence="2">Colicins are polypeptide toxins produced by and active against E.coli and closely related bacteria.</text>
</comment>
<feature type="region of interest" description="Disordered" evidence="11">
    <location>
        <begin position="1"/>
        <end position="53"/>
    </location>
</feature>
<dbReference type="Proteomes" id="UP000023464">
    <property type="component" value="Unassembled WGS sequence"/>
</dbReference>
<feature type="compositionally biased region" description="Polar residues" evidence="11">
    <location>
        <begin position="1"/>
        <end position="21"/>
    </location>
</feature>
<evidence type="ECO:0000256" key="3">
    <source>
        <dbReference type="ARBA" id="ARBA00004370"/>
    </source>
</evidence>
<dbReference type="Pfam" id="PF01024">
    <property type="entry name" value="Colicin"/>
    <property type="match status" value="1"/>
</dbReference>
<dbReference type="PROSITE" id="PS00276">
    <property type="entry name" value="CHANNEL_COLICIN"/>
    <property type="match status" value="1"/>
</dbReference>
<dbReference type="InterPro" id="IPR000293">
    <property type="entry name" value="Channel_colicin_C"/>
</dbReference>
<name>A0A022PD65_9GAMM</name>
<comment type="similarity">
    <text evidence="4">Belongs to the channel forming colicin family.</text>
</comment>
<keyword evidence="8" id="KW-0044">Antibiotic</keyword>
<protein>
    <submittedName>
        <fullName evidence="14">Putative effector of murein hydrolase</fullName>
    </submittedName>
</protein>
<dbReference type="GO" id="GO:0140911">
    <property type="term" value="F:pore-forming activity"/>
    <property type="evidence" value="ECO:0007669"/>
    <property type="project" value="InterPro"/>
</dbReference>
<keyword evidence="5" id="KW-0929">Antimicrobial</keyword>
<comment type="subcellular location">
    <subcellularLocation>
        <location evidence="3">Membrane</location>
    </subcellularLocation>
</comment>
<gene>
    <name evidence="14" type="ORF">BA1DRAFT_03406</name>
</gene>
<evidence type="ECO:0000259" key="13">
    <source>
        <dbReference type="PROSITE" id="PS00276"/>
    </source>
</evidence>
<feature type="region of interest" description="Disordered" evidence="11">
    <location>
        <begin position="96"/>
        <end position="116"/>
    </location>
</feature>
<keyword evidence="9" id="KW-0078">Bacteriocin</keyword>